<sequence length="77" mass="8387">MQAPSAGVVPALSVPQQREPLVPSCSLLFPAAPSPFPAPPLSARASRSTEQILQQQKTFRAGFLKLMCNLWKGKRKK</sequence>
<gene>
    <name evidence="1" type="ORF">CesoFtcFv8_024529</name>
</gene>
<reference evidence="1 2" key="1">
    <citation type="journal article" date="2023" name="Mol. Biol. Evol.">
        <title>Genomics of Secondarily Temperate Adaptation in the Only Non-Antarctic Icefish.</title>
        <authorList>
            <person name="Rivera-Colon A.G."/>
            <person name="Rayamajhi N."/>
            <person name="Minhas B.F."/>
            <person name="Madrigal G."/>
            <person name="Bilyk K.T."/>
            <person name="Yoon V."/>
            <person name="Hune M."/>
            <person name="Gregory S."/>
            <person name="Cheng C.H.C."/>
            <person name="Catchen J.M."/>
        </authorList>
    </citation>
    <scope>NUCLEOTIDE SEQUENCE [LARGE SCALE GENOMIC DNA]</scope>
    <source>
        <strain evidence="1">JC2023a</strain>
    </source>
</reference>
<evidence type="ECO:0000313" key="1">
    <source>
        <dbReference type="EMBL" id="KAK5879203.1"/>
    </source>
</evidence>
<organism evidence="1 2">
    <name type="scientific">Champsocephalus esox</name>
    <name type="common">pike icefish</name>
    <dbReference type="NCBI Taxonomy" id="159716"/>
    <lineage>
        <taxon>Eukaryota</taxon>
        <taxon>Metazoa</taxon>
        <taxon>Chordata</taxon>
        <taxon>Craniata</taxon>
        <taxon>Vertebrata</taxon>
        <taxon>Euteleostomi</taxon>
        <taxon>Actinopterygii</taxon>
        <taxon>Neopterygii</taxon>
        <taxon>Teleostei</taxon>
        <taxon>Neoteleostei</taxon>
        <taxon>Acanthomorphata</taxon>
        <taxon>Eupercaria</taxon>
        <taxon>Perciformes</taxon>
        <taxon>Notothenioidei</taxon>
        <taxon>Channichthyidae</taxon>
        <taxon>Champsocephalus</taxon>
    </lineage>
</organism>
<dbReference type="EMBL" id="JAULUE010002065">
    <property type="protein sequence ID" value="KAK5879203.1"/>
    <property type="molecule type" value="Genomic_DNA"/>
</dbReference>
<proteinExistence type="predicted"/>
<evidence type="ECO:0000313" key="2">
    <source>
        <dbReference type="Proteomes" id="UP001335648"/>
    </source>
</evidence>
<accession>A0AAN8GIE8</accession>
<dbReference type="AlphaFoldDB" id="A0AAN8GIE8"/>
<protein>
    <submittedName>
        <fullName evidence="1">Uncharacterized protein</fullName>
    </submittedName>
</protein>
<keyword evidence="2" id="KW-1185">Reference proteome</keyword>
<name>A0AAN8GIE8_9TELE</name>
<comment type="caution">
    <text evidence="1">The sequence shown here is derived from an EMBL/GenBank/DDBJ whole genome shotgun (WGS) entry which is preliminary data.</text>
</comment>
<dbReference type="Proteomes" id="UP001335648">
    <property type="component" value="Unassembled WGS sequence"/>
</dbReference>